<dbReference type="SUPFAM" id="SSF81321">
    <property type="entry name" value="Family A G protein-coupled receptor-like"/>
    <property type="match status" value="1"/>
</dbReference>
<sequence length="228" mass="26094">MFLSGDYTLSFAQCFTQMYFFSHMATTEDLLLFIMAYDRYVAICIPLHYHSVLSKKNCLLFMSTAWISGFVNSFVVILASSNAPMCYSNMVSQFFCEFKAFEKIFCPNAHFQLISYLEALIFGLSPFMGSLISYIMVIIVIFHIRSSDGRKKAFSTCSSHLMVLSMCYGTWISVYIMPPSEDTRDFELTLSVLYTTITPMLNPVVYSIRNKDVKRALLKLVGFKVSEE</sequence>
<evidence type="ECO:0000256" key="3">
    <source>
        <dbReference type="ARBA" id="ARBA00022692"/>
    </source>
</evidence>
<evidence type="ECO:0000256" key="5">
    <source>
        <dbReference type="ARBA" id="ARBA00022989"/>
    </source>
</evidence>
<feature type="transmembrane region" description="Helical" evidence="10">
    <location>
        <begin position="154"/>
        <end position="176"/>
    </location>
</feature>
<organism evidence="12 13">
    <name type="scientific">Ranitomeya imitator</name>
    <name type="common">mimic poison frog</name>
    <dbReference type="NCBI Taxonomy" id="111125"/>
    <lineage>
        <taxon>Eukaryota</taxon>
        <taxon>Metazoa</taxon>
        <taxon>Chordata</taxon>
        <taxon>Craniata</taxon>
        <taxon>Vertebrata</taxon>
        <taxon>Euteleostomi</taxon>
        <taxon>Amphibia</taxon>
        <taxon>Batrachia</taxon>
        <taxon>Anura</taxon>
        <taxon>Neobatrachia</taxon>
        <taxon>Hyloidea</taxon>
        <taxon>Dendrobatidae</taxon>
        <taxon>Dendrobatinae</taxon>
        <taxon>Ranitomeya</taxon>
    </lineage>
</organism>
<dbReference type="InterPro" id="IPR050516">
    <property type="entry name" value="Olfactory_GPCR"/>
</dbReference>
<evidence type="ECO:0000256" key="6">
    <source>
        <dbReference type="ARBA" id="ARBA00023040"/>
    </source>
</evidence>
<evidence type="ECO:0000256" key="9">
    <source>
        <dbReference type="ARBA" id="ARBA00023224"/>
    </source>
</evidence>
<proteinExistence type="predicted"/>
<feature type="transmembrane region" description="Helical" evidence="10">
    <location>
        <begin position="188"/>
        <end position="208"/>
    </location>
</feature>
<evidence type="ECO:0000313" key="12">
    <source>
        <dbReference type="EMBL" id="CAJ0961198.1"/>
    </source>
</evidence>
<evidence type="ECO:0000256" key="7">
    <source>
        <dbReference type="ARBA" id="ARBA00023136"/>
    </source>
</evidence>
<evidence type="ECO:0000256" key="4">
    <source>
        <dbReference type="ARBA" id="ARBA00022725"/>
    </source>
</evidence>
<dbReference type="Pfam" id="PF13853">
    <property type="entry name" value="7tm_4"/>
    <property type="match status" value="1"/>
</dbReference>
<keyword evidence="3 10" id="KW-0812">Transmembrane</keyword>
<dbReference type="EMBL" id="CAUEEQ010051705">
    <property type="protein sequence ID" value="CAJ0961198.1"/>
    <property type="molecule type" value="Genomic_DNA"/>
</dbReference>
<comment type="subcellular location">
    <subcellularLocation>
        <location evidence="1">Cell membrane</location>
        <topology evidence="1">Multi-pass membrane protein</topology>
    </subcellularLocation>
</comment>
<evidence type="ECO:0000256" key="8">
    <source>
        <dbReference type="ARBA" id="ARBA00023170"/>
    </source>
</evidence>
<keyword evidence="2" id="KW-1003">Cell membrane</keyword>
<keyword evidence="6" id="KW-0297">G-protein coupled receptor</keyword>
<feature type="transmembrane region" description="Helical" evidence="10">
    <location>
        <begin position="119"/>
        <end position="142"/>
    </location>
</feature>
<dbReference type="Proteomes" id="UP001176940">
    <property type="component" value="Unassembled WGS sequence"/>
</dbReference>
<feature type="domain" description="G-protein coupled receptors family 1 profile" evidence="11">
    <location>
        <begin position="1"/>
        <end position="206"/>
    </location>
</feature>
<evidence type="ECO:0000313" key="13">
    <source>
        <dbReference type="Proteomes" id="UP001176940"/>
    </source>
</evidence>
<dbReference type="InterPro" id="IPR017452">
    <property type="entry name" value="GPCR_Rhodpsn_7TM"/>
</dbReference>
<gene>
    <name evidence="12" type="ORF">RIMI_LOCUS17602209</name>
</gene>
<dbReference type="PROSITE" id="PS50262">
    <property type="entry name" value="G_PROTEIN_RECEP_F1_2"/>
    <property type="match status" value="1"/>
</dbReference>
<keyword evidence="5 10" id="KW-1133">Transmembrane helix</keyword>
<evidence type="ECO:0000256" key="1">
    <source>
        <dbReference type="ARBA" id="ARBA00004651"/>
    </source>
</evidence>
<comment type="caution">
    <text evidence="12">The sequence shown here is derived from an EMBL/GenBank/DDBJ whole genome shotgun (WGS) entry which is preliminary data.</text>
</comment>
<protein>
    <recommendedName>
        <fullName evidence="11">G-protein coupled receptors family 1 profile domain-containing protein</fullName>
    </recommendedName>
</protein>
<dbReference type="InterPro" id="IPR000725">
    <property type="entry name" value="Olfact_rcpt"/>
</dbReference>
<keyword evidence="4" id="KW-0716">Sensory transduction</keyword>
<keyword evidence="9" id="KW-0807">Transducer</keyword>
<keyword evidence="7 10" id="KW-0472">Membrane</keyword>
<feature type="transmembrane region" description="Helical" evidence="10">
    <location>
        <begin position="59"/>
        <end position="80"/>
    </location>
</feature>
<keyword evidence="4" id="KW-0552">Olfaction</keyword>
<keyword evidence="13" id="KW-1185">Reference proteome</keyword>
<evidence type="ECO:0000256" key="2">
    <source>
        <dbReference type="ARBA" id="ARBA00022475"/>
    </source>
</evidence>
<dbReference type="PRINTS" id="PR00245">
    <property type="entry name" value="OLFACTORYR"/>
</dbReference>
<accession>A0ABN9MAU8</accession>
<dbReference type="Gene3D" id="1.20.1070.10">
    <property type="entry name" value="Rhodopsin 7-helix transmembrane proteins"/>
    <property type="match status" value="1"/>
</dbReference>
<keyword evidence="8" id="KW-0675">Receptor</keyword>
<name>A0ABN9MAU8_9NEOB</name>
<evidence type="ECO:0000256" key="10">
    <source>
        <dbReference type="SAM" id="Phobius"/>
    </source>
</evidence>
<reference evidence="12" key="1">
    <citation type="submission" date="2023-07" db="EMBL/GenBank/DDBJ databases">
        <authorList>
            <person name="Stuckert A."/>
        </authorList>
    </citation>
    <scope>NUCLEOTIDE SEQUENCE</scope>
</reference>
<dbReference type="PANTHER" id="PTHR26452">
    <property type="entry name" value="OLFACTORY RECEPTOR"/>
    <property type="match status" value="1"/>
</dbReference>
<evidence type="ECO:0000259" key="11">
    <source>
        <dbReference type="PROSITE" id="PS50262"/>
    </source>
</evidence>